<gene>
    <name evidence="2" type="ORF">Rcae01_05909</name>
</gene>
<accession>A0ABP9VZZ2</accession>
<organism evidence="2 3">
    <name type="scientific">Novipirellula caenicola</name>
    <dbReference type="NCBI Taxonomy" id="1536901"/>
    <lineage>
        <taxon>Bacteria</taxon>
        <taxon>Pseudomonadati</taxon>
        <taxon>Planctomycetota</taxon>
        <taxon>Planctomycetia</taxon>
        <taxon>Pirellulales</taxon>
        <taxon>Pirellulaceae</taxon>
        <taxon>Novipirellula</taxon>
    </lineage>
</organism>
<reference evidence="2 3" key="1">
    <citation type="submission" date="2024-02" db="EMBL/GenBank/DDBJ databases">
        <title>Rhodopirellula caenicola NBRC 110016.</title>
        <authorList>
            <person name="Ichikawa N."/>
            <person name="Katano-Makiyama Y."/>
            <person name="Hidaka K."/>
        </authorList>
    </citation>
    <scope>NUCLEOTIDE SEQUENCE [LARGE SCALE GENOMIC DNA]</scope>
    <source>
        <strain evidence="2 3">NBRC 110016</strain>
    </source>
</reference>
<dbReference type="EMBL" id="BAABRO010000022">
    <property type="protein sequence ID" value="GAA5510401.1"/>
    <property type="molecule type" value="Genomic_DNA"/>
</dbReference>
<keyword evidence="1" id="KW-0812">Transmembrane</keyword>
<dbReference type="Proteomes" id="UP001416858">
    <property type="component" value="Unassembled WGS sequence"/>
</dbReference>
<evidence type="ECO:0000313" key="2">
    <source>
        <dbReference type="EMBL" id="GAA5510401.1"/>
    </source>
</evidence>
<keyword evidence="1" id="KW-1133">Transmembrane helix</keyword>
<evidence type="ECO:0000313" key="3">
    <source>
        <dbReference type="Proteomes" id="UP001416858"/>
    </source>
</evidence>
<evidence type="ECO:0000256" key="1">
    <source>
        <dbReference type="SAM" id="Phobius"/>
    </source>
</evidence>
<protein>
    <submittedName>
        <fullName evidence="2">Uncharacterized protein</fullName>
    </submittedName>
</protein>
<name>A0ABP9VZZ2_9BACT</name>
<comment type="caution">
    <text evidence="2">The sequence shown here is derived from an EMBL/GenBank/DDBJ whole genome shotgun (WGS) entry which is preliminary data.</text>
</comment>
<keyword evidence="1" id="KW-0472">Membrane</keyword>
<sequence length="54" mass="5863">MERYQRNVLSTGGSTVCIFDGTAAVFLTAGTSIARFRLRILKWVADVGGNVTIE</sequence>
<proteinExistence type="predicted"/>
<feature type="transmembrane region" description="Helical" evidence="1">
    <location>
        <begin position="12"/>
        <end position="34"/>
    </location>
</feature>
<keyword evidence="3" id="KW-1185">Reference proteome</keyword>